<evidence type="ECO:0000313" key="2">
    <source>
        <dbReference type="EMBL" id="QHS92383.1"/>
    </source>
</evidence>
<reference evidence="2" key="1">
    <citation type="journal article" date="2020" name="Nature">
        <title>Giant virus diversity and host interactions through global metagenomics.</title>
        <authorList>
            <person name="Schulz F."/>
            <person name="Roux S."/>
            <person name="Paez-Espino D."/>
            <person name="Jungbluth S."/>
            <person name="Walsh D.A."/>
            <person name="Denef V.J."/>
            <person name="McMahon K.D."/>
            <person name="Konstantinidis K.T."/>
            <person name="Eloe-Fadrosh E.A."/>
            <person name="Kyrpides N.C."/>
            <person name="Woyke T."/>
        </authorList>
    </citation>
    <scope>NUCLEOTIDE SEQUENCE</scope>
    <source>
        <strain evidence="2">GVMAG-M-3300014204-73</strain>
    </source>
</reference>
<dbReference type="AlphaFoldDB" id="A0A6C0BM65"/>
<protein>
    <submittedName>
        <fullName evidence="2">Uncharacterized protein</fullName>
    </submittedName>
</protein>
<accession>A0A6C0BM65</accession>
<dbReference type="EMBL" id="MN739178">
    <property type="protein sequence ID" value="QHS92383.1"/>
    <property type="molecule type" value="Genomic_DNA"/>
</dbReference>
<evidence type="ECO:0000256" key="1">
    <source>
        <dbReference type="SAM" id="MobiDB-lite"/>
    </source>
</evidence>
<feature type="compositionally biased region" description="Pro residues" evidence="1">
    <location>
        <begin position="292"/>
        <end position="304"/>
    </location>
</feature>
<organism evidence="2">
    <name type="scientific">viral metagenome</name>
    <dbReference type="NCBI Taxonomy" id="1070528"/>
    <lineage>
        <taxon>unclassified sequences</taxon>
        <taxon>metagenomes</taxon>
        <taxon>organismal metagenomes</taxon>
    </lineage>
</organism>
<feature type="region of interest" description="Disordered" evidence="1">
    <location>
        <begin position="248"/>
        <end position="307"/>
    </location>
</feature>
<sequence length="321" mass="35852">MPRRNQSNSDETEETNYEVIDIHNWNIQEHTCGVAKNNKSGQGKTAVISYRGKRFYLKTPKMYCPFGASKPKLKPGETPKENETWSIQMAFDNNNDCQAFQQKATEFDQFMIDQGVVPDNCVNWLGASKTKPFSREVVEIKYSPMVKYSKRDGEIQTQYPPFIRAAFPTTFKVPYDFTCEVYDKSNNLIPISIDPNSPNHLSKVISSGCICSALLTGSIWAGALGYGVSWKIAQIKIFPPRGVIPKGKCLVDDPDDEEEDDKDEKKKEDDDGQEEVIIEQSGPEVTTEEPPKPAPVVPPAPPTTSVPEVVAPVLKKLSAKK</sequence>
<proteinExistence type="predicted"/>
<feature type="compositionally biased region" description="Acidic residues" evidence="1">
    <location>
        <begin position="252"/>
        <end position="262"/>
    </location>
</feature>
<name>A0A6C0BM65_9ZZZZ</name>